<dbReference type="InterPro" id="IPR008978">
    <property type="entry name" value="HSP20-like_chaperone"/>
</dbReference>
<dbReference type="Gene3D" id="2.60.40.790">
    <property type="match status" value="1"/>
</dbReference>
<dbReference type="SUPFAM" id="SSF49764">
    <property type="entry name" value="HSP20-like chaperones"/>
    <property type="match status" value="1"/>
</dbReference>
<dbReference type="RefSeq" id="WP_200065698.1">
    <property type="nucleotide sequence ID" value="NZ_JAEHFW010000001.1"/>
</dbReference>
<dbReference type="EMBL" id="JAEHFW010000001">
    <property type="protein sequence ID" value="MBK0379264.1"/>
    <property type="molecule type" value="Genomic_DNA"/>
</dbReference>
<dbReference type="AlphaFoldDB" id="A0A934PR70"/>
<dbReference type="CDD" id="cd06464">
    <property type="entry name" value="ACD_sHsps-like"/>
    <property type="match status" value="1"/>
</dbReference>
<accession>A0A934PR70</accession>
<feature type="domain" description="SHSP" evidence="3">
    <location>
        <begin position="32"/>
        <end position="145"/>
    </location>
</feature>
<name>A0A934PR70_9SPHI</name>
<evidence type="ECO:0000256" key="1">
    <source>
        <dbReference type="PROSITE-ProRule" id="PRU00285"/>
    </source>
</evidence>
<dbReference type="InterPro" id="IPR002068">
    <property type="entry name" value="A-crystallin/Hsp20_dom"/>
</dbReference>
<protein>
    <submittedName>
        <fullName evidence="4">Hsp20/alpha crystallin family protein</fullName>
    </submittedName>
</protein>
<dbReference type="InterPro" id="IPR031107">
    <property type="entry name" value="Small_HSP"/>
</dbReference>
<dbReference type="PROSITE" id="PS01031">
    <property type="entry name" value="SHSP"/>
    <property type="match status" value="1"/>
</dbReference>
<comment type="caution">
    <text evidence="4">The sequence shown here is derived from an EMBL/GenBank/DDBJ whole genome shotgun (WGS) entry which is preliminary data.</text>
</comment>
<organism evidence="4 5">
    <name type="scientific">Mucilaginibacter segetis</name>
    <dbReference type="NCBI Taxonomy" id="2793071"/>
    <lineage>
        <taxon>Bacteria</taxon>
        <taxon>Pseudomonadati</taxon>
        <taxon>Bacteroidota</taxon>
        <taxon>Sphingobacteriia</taxon>
        <taxon>Sphingobacteriales</taxon>
        <taxon>Sphingobacteriaceae</taxon>
        <taxon>Mucilaginibacter</taxon>
    </lineage>
</organism>
<sequence>MTLVKFNPEKRNNALMPFGDVFESIFNDTFFNDRVMTRVPAANISESEDHFHVEMAAPGLKKEDFKLNLERNVLQVSVEQAAEQNDAQRNYSKREYSYTSWVRSFTLPESADAEQIEATYADGILKIDIAKREEAKAVRRQIEIK</sequence>
<reference evidence="4" key="1">
    <citation type="submission" date="2020-12" db="EMBL/GenBank/DDBJ databases">
        <title>Bacterial novel species Mucilaginibacter sp. SD-g isolated from soil.</title>
        <authorList>
            <person name="Jung H.-Y."/>
        </authorList>
    </citation>
    <scope>NUCLEOTIDE SEQUENCE</scope>
    <source>
        <strain evidence="4">SD-g</strain>
    </source>
</reference>
<dbReference type="PANTHER" id="PTHR11527">
    <property type="entry name" value="HEAT-SHOCK PROTEIN 20 FAMILY MEMBER"/>
    <property type="match status" value="1"/>
</dbReference>
<gene>
    <name evidence="4" type="ORF">I5M19_08105</name>
</gene>
<dbReference type="Pfam" id="PF00011">
    <property type="entry name" value="HSP20"/>
    <property type="match status" value="1"/>
</dbReference>
<proteinExistence type="inferred from homology"/>
<evidence type="ECO:0000259" key="3">
    <source>
        <dbReference type="PROSITE" id="PS01031"/>
    </source>
</evidence>
<keyword evidence="5" id="KW-1185">Reference proteome</keyword>
<dbReference type="Proteomes" id="UP000613193">
    <property type="component" value="Unassembled WGS sequence"/>
</dbReference>
<evidence type="ECO:0000256" key="2">
    <source>
        <dbReference type="RuleBase" id="RU003616"/>
    </source>
</evidence>
<evidence type="ECO:0000313" key="4">
    <source>
        <dbReference type="EMBL" id="MBK0379264.1"/>
    </source>
</evidence>
<comment type="similarity">
    <text evidence="1 2">Belongs to the small heat shock protein (HSP20) family.</text>
</comment>
<evidence type="ECO:0000313" key="5">
    <source>
        <dbReference type="Proteomes" id="UP000613193"/>
    </source>
</evidence>